<dbReference type="InterPro" id="IPR039883">
    <property type="entry name" value="Fcf2/DNTTIP2"/>
</dbReference>
<dbReference type="AlphaFoldDB" id="A0AA40CA36"/>
<name>A0AA40CA36_9PEZI</name>
<sequence>MTTMENLSELDIERLLEEAEGRLTATQPKPTQTKNRNAPPAVIAAANAQRSSSPAVVAKAASLKSNANEKLTVRVPQSQKGIIKKDDAGADWYNMPKTDLTPELKKELQLIRLRETLAGGKRHYKKNVFGQGVPEYSVTGVIQDGKTDLLHAPRVKKQSASILRGVLGSEDTLQKLKKKYADIQVANQSGRKRRTRTKK</sequence>
<evidence type="ECO:0000313" key="5">
    <source>
        <dbReference type="EMBL" id="KAK0630727.1"/>
    </source>
</evidence>
<dbReference type="GO" id="GO:0003723">
    <property type="term" value="F:RNA binding"/>
    <property type="evidence" value="ECO:0007669"/>
    <property type="project" value="TreeGrafter"/>
</dbReference>
<dbReference type="GO" id="GO:0006396">
    <property type="term" value="P:RNA processing"/>
    <property type="evidence" value="ECO:0007669"/>
    <property type="project" value="TreeGrafter"/>
</dbReference>
<comment type="caution">
    <text evidence="5">The sequence shown here is derived from an EMBL/GenBank/DDBJ whole genome shotgun (WGS) entry which is preliminary data.</text>
</comment>
<evidence type="ECO:0000256" key="2">
    <source>
        <dbReference type="ARBA" id="ARBA00023242"/>
    </source>
</evidence>
<dbReference type="PANTHER" id="PTHR21686">
    <property type="entry name" value="DEOXYNUCLEOTIDYLTRANSFERASE TERMINAL-INTERACTING PROTEIN 2"/>
    <property type="match status" value="1"/>
</dbReference>
<dbReference type="InterPro" id="IPR014810">
    <property type="entry name" value="Fcf2_C"/>
</dbReference>
<feature type="region of interest" description="Disordered" evidence="3">
    <location>
        <begin position="18"/>
        <end position="38"/>
    </location>
</feature>
<dbReference type="Pfam" id="PF08698">
    <property type="entry name" value="Fcf2"/>
    <property type="match status" value="1"/>
</dbReference>
<reference evidence="5" key="1">
    <citation type="submission" date="2023-06" db="EMBL/GenBank/DDBJ databases">
        <title>Genome-scale phylogeny and comparative genomics of the fungal order Sordariales.</title>
        <authorList>
            <consortium name="Lawrence Berkeley National Laboratory"/>
            <person name="Hensen N."/>
            <person name="Bonometti L."/>
            <person name="Westerberg I."/>
            <person name="Brannstrom I.O."/>
            <person name="Guillou S."/>
            <person name="Cros-Aarteil S."/>
            <person name="Calhoun S."/>
            <person name="Haridas S."/>
            <person name="Kuo A."/>
            <person name="Mondo S."/>
            <person name="Pangilinan J."/>
            <person name="Riley R."/>
            <person name="LaButti K."/>
            <person name="Andreopoulos B."/>
            <person name="Lipzen A."/>
            <person name="Chen C."/>
            <person name="Yanf M."/>
            <person name="Daum C."/>
            <person name="Ng V."/>
            <person name="Clum A."/>
            <person name="Steindorff A."/>
            <person name="Ohm R."/>
            <person name="Martin F."/>
            <person name="Silar P."/>
            <person name="Natvig D."/>
            <person name="Lalanne C."/>
            <person name="Gautier V."/>
            <person name="Ament-velasquez S.L."/>
            <person name="Kruys A."/>
            <person name="Hutchinson M.I."/>
            <person name="Powell A.J."/>
            <person name="Barry K."/>
            <person name="Miller A.N."/>
            <person name="Grigoriev I.V."/>
            <person name="Debuchy R."/>
            <person name="Gladieux P."/>
            <person name="Thoren M.H."/>
            <person name="Johannesson H."/>
        </authorList>
    </citation>
    <scope>NUCLEOTIDE SEQUENCE</scope>
    <source>
        <strain evidence="5">SMH3391-2</strain>
    </source>
</reference>
<keyword evidence="6" id="KW-1185">Reference proteome</keyword>
<keyword evidence="2" id="KW-0539">Nucleus</keyword>
<dbReference type="EMBL" id="JAULSR010000002">
    <property type="protein sequence ID" value="KAK0630727.1"/>
    <property type="molecule type" value="Genomic_DNA"/>
</dbReference>
<comment type="subcellular location">
    <subcellularLocation>
        <location evidence="1">Nucleus</location>
        <location evidence="1">Nucleolus</location>
    </subcellularLocation>
</comment>
<feature type="compositionally biased region" description="Polar residues" evidence="3">
    <location>
        <begin position="24"/>
        <end position="36"/>
    </location>
</feature>
<proteinExistence type="predicted"/>
<accession>A0AA40CA36</accession>
<protein>
    <recommendedName>
        <fullName evidence="4">Fcf2 pre-rRNA processing C-terminal domain-containing protein</fullName>
    </recommendedName>
</protein>
<gene>
    <name evidence="5" type="ORF">B0T17DRAFT_488692</name>
</gene>
<evidence type="ECO:0000313" key="6">
    <source>
        <dbReference type="Proteomes" id="UP001174934"/>
    </source>
</evidence>
<dbReference type="Proteomes" id="UP001174934">
    <property type="component" value="Unassembled WGS sequence"/>
</dbReference>
<dbReference type="PANTHER" id="PTHR21686:SF12">
    <property type="entry name" value="DEOXYNUCLEOTIDYLTRANSFERASE TERMINAL-INTERACTING PROTEIN 2"/>
    <property type="match status" value="1"/>
</dbReference>
<evidence type="ECO:0000259" key="4">
    <source>
        <dbReference type="Pfam" id="PF08698"/>
    </source>
</evidence>
<evidence type="ECO:0000256" key="1">
    <source>
        <dbReference type="ARBA" id="ARBA00004604"/>
    </source>
</evidence>
<dbReference type="GO" id="GO:0005730">
    <property type="term" value="C:nucleolus"/>
    <property type="evidence" value="ECO:0007669"/>
    <property type="project" value="UniProtKB-SubCell"/>
</dbReference>
<feature type="domain" description="Fcf2 pre-rRNA processing C-terminal" evidence="4">
    <location>
        <begin position="84"/>
        <end position="179"/>
    </location>
</feature>
<organism evidence="5 6">
    <name type="scientific">Bombardia bombarda</name>
    <dbReference type="NCBI Taxonomy" id="252184"/>
    <lineage>
        <taxon>Eukaryota</taxon>
        <taxon>Fungi</taxon>
        <taxon>Dikarya</taxon>
        <taxon>Ascomycota</taxon>
        <taxon>Pezizomycotina</taxon>
        <taxon>Sordariomycetes</taxon>
        <taxon>Sordariomycetidae</taxon>
        <taxon>Sordariales</taxon>
        <taxon>Lasiosphaeriaceae</taxon>
        <taxon>Bombardia</taxon>
    </lineage>
</organism>
<evidence type="ECO:0000256" key="3">
    <source>
        <dbReference type="SAM" id="MobiDB-lite"/>
    </source>
</evidence>